<evidence type="ECO:0000313" key="1">
    <source>
        <dbReference type="EMBL" id="KAJ0093462.1"/>
    </source>
</evidence>
<proteinExistence type="predicted"/>
<comment type="caution">
    <text evidence="1">The sequence shown here is derived from an EMBL/GenBank/DDBJ whole genome shotgun (WGS) entry which is preliminary data.</text>
</comment>
<organism evidence="1 2">
    <name type="scientific">Pistacia atlantica</name>
    <dbReference type="NCBI Taxonomy" id="434234"/>
    <lineage>
        <taxon>Eukaryota</taxon>
        <taxon>Viridiplantae</taxon>
        <taxon>Streptophyta</taxon>
        <taxon>Embryophyta</taxon>
        <taxon>Tracheophyta</taxon>
        <taxon>Spermatophyta</taxon>
        <taxon>Magnoliopsida</taxon>
        <taxon>eudicotyledons</taxon>
        <taxon>Gunneridae</taxon>
        <taxon>Pentapetalae</taxon>
        <taxon>rosids</taxon>
        <taxon>malvids</taxon>
        <taxon>Sapindales</taxon>
        <taxon>Anacardiaceae</taxon>
        <taxon>Pistacia</taxon>
    </lineage>
</organism>
<keyword evidence="2" id="KW-1185">Reference proteome</keyword>
<sequence>MFQSNIWISSQFSRSDEGKEVEKTVLNATFWKKVMYVLKSAEPIMEVLQKVNTGESPSMPYIYNDIYRAKVAIKSFHGDDVRKYGPFWSVIDDHWNLLIHHPLYVAAYFLNPSYRYRPHFCGGRRNNDDWLISNSYWFLN</sequence>
<protein>
    <submittedName>
        <fullName evidence="1">Uncharacterized protein</fullName>
    </submittedName>
</protein>
<name>A0ACC1B3I1_9ROSI</name>
<gene>
    <name evidence="1" type="ORF">Patl1_24739</name>
</gene>
<dbReference type="Proteomes" id="UP001164250">
    <property type="component" value="Chromosome 7"/>
</dbReference>
<evidence type="ECO:0000313" key="2">
    <source>
        <dbReference type="Proteomes" id="UP001164250"/>
    </source>
</evidence>
<reference evidence="2" key="1">
    <citation type="journal article" date="2023" name="G3 (Bethesda)">
        <title>Genome assembly and association tests identify interacting loci associated with vigor, precocity, and sex in interspecific pistachio rootstocks.</title>
        <authorList>
            <person name="Palmer W."/>
            <person name="Jacygrad E."/>
            <person name="Sagayaradj S."/>
            <person name="Cavanaugh K."/>
            <person name="Han R."/>
            <person name="Bertier L."/>
            <person name="Beede B."/>
            <person name="Kafkas S."/>
            <person name="Golino D."/>
            <person name="Preece J."/>
            <person name="Michelmore R."/>
        </authorList>
    </citation>
    <scope>NUCLEOTIDE SEQUENCE [LARGE SCALE GENOMIC DNA]</scope>
</reference>
<accession>A0ACC1B3I1</accession>
<dbReference type="EMBL" id="CM047903">
    <property type="protein sequence ID" value="KAJ0093462.1"/>
    <property type="molecule type" value="Genomic_DNA"/>
</dbReference>